<evidence type="ECO:0000256" key="3">
    <source>
        <dbReference type="ARBA" id="ARBA00021563"/>
    </source>
</evidence>
<keyword evidence="5" id="KW-1003">Cell membrane</keyword>
<evidence type="ECO:0000256" key="1">
    <source>
        <dbReference type="ARBA" id="ARBA00004533"/>
    </source>
</evidence>
<dbReference type="InterPro" id="IPR022792">
    <property type="entry name" value="T2SS_protein-GspN"/>
</dbReference>
<keyword evidence="9" id="KW-0472">Membrane</keyword>
<evidence type="ECO:0000256" key="7">
    <source>
        <dbReference type="ARBA" id="ARBA00022692"/>
    </source>
</evidence>
<evidence type="ECO:0000256" key="8">
    <source>
        <dbReference type="ARBA" id="ARBA00022927"/>
    </source>
</evidence>
<organism evidence="11 13">
    <name type="scientific">Aeromonas caviae</name>
    <name type="common">Aeromonas punctata</name>
    <dbReference type="NCBI Taxonomy" id="648"/>
    <lineage>
        <taxon>Bacteria</taxon>
        <taxon>Pseudomonadati</taxon>
        <taxon>Pseudomonadota</taxon>
        <taxon>Gammaproteobacteria</taxon>
        <taxon>Aeromonadales</taxon>
        <taxon>Aeromonadaceae</taxon>
        <taxon>Aeromonas</taxon>
    </lineage>
</organism>
<evidence type="ECO:0000313" key="11">
    <source>
        <dbReference type="EMBL" id="GJB90417.1"/>
    </source>
</evidence>
<dbReference type="EMBL" id="BPOP01000003">
    <property type="protein sequence ID" value="GJB90417.1"/>
    <property type="molecule type" value="Genomic_DNA"/>
</dbReference>
<keyword evidence="8" id="KW-0653">Protein transport</keyword>
<dbReference type="RefSeq" id="WP_128312965.1">
    <property type="nucleotide sequence ID" value="NZ_AP024402.1"/>
</dbReference>
<accession>A0A443WF88</accession>
<comment type="subcellular location">
    <subcellularLocation>
        <location evidence="1">Cell inner membrane</location>
    </subcellularLocation>
</comment>
<keyword evidence="6" id="KW-0997">Cell inner membrane</keyword>
<dbReference type="AlphaFoldDB" id="A0A443WF88"/>
<keyword evidence="4" id="KW-0813">Transport</keyword>
<keyword evidence="7" id="KW-0812">Transmembrane</keyword>
<comment type="similarity">
    <text evidence="2">Belongs to the GSP N family.</text>
</comment>
<evidence type="ECO:0000256" key="5">
    <source>
        <dbReference type="ARBA" id="ARBA00022475"/>
    </source>
</evidence>
<evidence type="ECO:0000313" key="13">
    <source>
        <dbReference type="Proteomes" id="UP000737420"/>
    </source>
</evidence>
<dbReference type="PROSITE" id="PS01142">
    <property type="entry name" value="T2SP_N"/>
    <property type="match status" value="1"/>
</dbReference>
<dbReference type="EMBL" id="JAOCIZ010000011">
    <property type="protein sequence ID" value="MDH1504279.1"/>
    <property type="molecule type" value="Genomic_DNA"/>
</dbReference>
<gene>
    <name evidence="11" type="primary">gspN</name>
    <name evidence="12" type="synonym">exeN</name>
    <name evidence="11" type="ORF">KAM382_04780</name>
    <name evidence="12" type="ORF">N5I20_04275</name>
</gene>
<dbReference type="Proteomes" id="UP000737420">
    <property type="component" value="Unassembled WGS sequence"/>
</dbReference>
<dbReference type="InterPro" id="IPR000645">
    <property type="entry name" value="T2SS_GspN_CS"/>
</dbReference>
<dbReference type="GO" id="GO:0015628">
    <property type="term" value="P:protein secretion by the type II secretion system"/>
    <property type="evidence" value="ECO:0007669"/>
    <property type="project" value="InterPro"/>
</dbReference>
<evidence type="ECO:0000256" key="9">
    <source>
        <dbReference type="ARBA" id="ARBA00023136"/>
    </source>
</evidence>
<evidence type="ECO:0000256" key="4">
    <source>
        <dbReference type="ARBA" id="ARBA00022448"/>
    </source>
</evidence>
<proteinExistence type="inferred from homology"/>
<dbReference type="Pfam" id="PF01203">
    <property type="entry name" value="T2SSN"/>
    <property type="match status" value="1"/>
</dbReference>
<comment type="caution">
    <text evidence="11">The sequence shown here is derived from an EMBL/GenBank/DDBJ whole genome shotgun (WGS) entry which is preliminary data.</text>
</comment>
<dbReference type="GO" id="GO:0005886">
    <property type="term" value="C:plasma membrane"/>
    <property type="evidence" value="ECO:0007669"/>
    <property type="project" value="UniProtKB-SubCell"/>
</dbReference>
<reference evidence="11 13" key="1">
    <citation type="submission" date="2021-07" db="EMBL/GenBank/DDBJ databases">
        <title>Draft genome sequence of carbapenem-resistant Aeromonas spp. in Japan.</title>
        <authorList>
            <person name="Maehana S."/>
            <person name="Suzuki M."/>
            <person name="Kitasato H."/>
        </authorList>
    </citation>
    <scope>NUCLEOTIDE SEQUENCE [LARGE SCALE GENOMIC DNA]</scope>
    <source>
        <strain evidence="11 13">KAM382</strain>
    </source>
</reference>
<protein>
    <recommendedName>
        <fullName evidence="3">Type II secretion system protein N</fullName>
    </recommendedName>
    <alternativeName>
        <fullName evidence="10">General secretion pathway protein N</fullName>
    </alternativeName>
</protein>
<evidence type="ECO:0000313" key="12">
    <source>
        <dbReference type="EMBL" id="MDH1504279.1"/>
    </source>
</evidence>
<sequence>MKRKIVIASLFLLAYLGFLLAQLPASLVVRHLPLPPNLVRLEGVSGTLWSGQAARVQYASESLTQLRWDLDGWSLLRLAPEVSVRFGERSGLNGQGILGWNGAAFGRDITLNAPAPWVLERVPMRPPFPLTAAGQLQLKIDQFAQGTPWCDNLYGDLHWYDAQADTPAGKLALGDPEITLTCLDSRLVAEIKQGSEAVQVLGKLELQANRQYLFQGTLKPGPELPDQMKQGLPFLGQPDGQGRFPLRYQGRI</sequence>
<evidence type="ECO:0000256" key="10">
    <source>
        <dbReference type="ARBA" id="ARBA00030772"/>
    </source>
</evidence>
<dbReference type="Proteomes" id="UP001161704">
    <property type="component" value="Unassembled WGS sequence"/>
</dbReference>
<dbReference type="GO" id="GO:0015627">
    <property type="term" value="C:type II protein secretion system complex"/>
    <property type="evidence" value="ECO:0007669"/>
    <property type="project" value="InterPro"/>
</dbReference>
<reference evidence="12" key="2">
    <citation type="submission" date="2022-09" db="EMBL/GenBank/DDBJ databases">
        <title>Intensive care unit water sources are persistently colonized with multi-drug resistant bacteria and are the site of extensive horizontal gene transfer of antibiotic resistance genes.</title>
        <authorList>
            <person name="Diorio-Toth L."/>
        </authorList>
    </citation>
    <scope>NUCLEOTIDE SEQUENCE</scope>
    <source>
        <strain evidence="12">GD03710</strain>
    </source>
</reference>
<evidence type="ECO:0000256" key="6">
    <source>
        <dbReference type="ARBA" id="ARBA00022519"/>
    </source>
</evidence>
<name>A0A443WF88_AERCA</name>
<evidence type="ECO:0000256" key="2">
    <source>
        <dbReference type="ARBA" id="ARBA00007208"/>
    </source>
</evidence>